<organism evidence="11 12">
    <name type="scientific">Actinidia rufa</name>
    <dbReference type="NCBI Taxonomy" id="165716"/>
    <lineage>
        <taxon>Eukaryota</taxon>
        <taxon>Viridiplantae</taxon>
        <taxon>Streptophyta</taxon>
        <taxon>Embryophyta</taxon>
        <taxon>Tracheophyta</taxon>
        <taxon>Spermatophyta</taxon>
        <taxon>Magnoliopsida</taxon>
        <taxon>eudicotyledons</taxon>
        <taxon>Gunneridae</taxon>
        <taxon>Pentapetalae</taxon>
        <taxon>asterids</taxon>
        <taxon>Ericales</taxon>
        <taxon>Actinidiaceae</taxon>
        <taxon>Actinidia</taxon>
    </lineage>
</organism>
<keyword evidence="9" id="KW-1133">Transmembrane helix</keyword>
<keyword evidence="4" id="KW-0677">Repeat</keyword>
<evidence type="ECO:0000256" key="5">
    <source>
        <dbReference type="ARBA" id="ARBA00022949"/>
    </source>
</evidence>
<dbReference type="Pfam" id="PF01657">
    <property type="entry name" value="Stress-antifung"/>
    <property type="match status" value="1"/>
</dbReference>
<evidence type="ECO:0000256" key="7">
    <source>
        <dbReference type="ARBA" id="ARBA00024184"/>
    </source>
</evidence>
<comment type="subcellular location">
    <subcellularLocation>
        <location evidence="7">Cell junction</location>
        <location evidence="7">Plasmodesma</location>
    </subcellularLocation>
    <subcellularLocation>
        <location evidence="1">Cell membrane</location>
        <topology evidence="1">Single-pass type I membrane protein</topology>
    </subcellularLocation>
</comment>
<gene>
    <name evidence="11" type="ORF">Acr_22g0007760</name>
</gene>
<keyword evidence="6" id="KW-1015">Disulfide bond</keyword>
<dbReference type="GO" id="GO:0009506">
    <property type="term" value="C:plasmodesma"/>
    <property type="evidence" value="ECO:0007669"/>
    <property type="project" value="UniProtKB-SubCell"/>
</dbReference>
<comment type="caution">
    <text evidence="11">The sequence shown here is derived from an EMBL/GenBank/DDBJ whole genome shotgun (WGS) entry which is preliminary data.</text>
</comment>
<dbReference type="EMBL" id="BJWL01000022">
    <property type="protein sequence ID" value="GFZ11378.1"/>
    <property type="molecule type" value="Genomic_DNA"/>
</dbReference>
<dbReference type="InterPro" id="IPR002902">
    <property type="entry name" value="GNK2"/>
</dbReference>
<accession>A0A7J0GKV9</accession>
<dbReference type="PROSITE" id="PS51473">
    <property type="entry name" value="GNK2"/>
    <property type="match status" value="1"/>
</dbReference>
<evidence type="ECO:0000256" key="2">
    <source>
        <dbReference type="ARBA" id="ARBA00022581"/>
    </source>
</evidence>
<dbReference type="Gene3D" id="3.30.430.20">
    <property type="entry name" value="Gnk2 domain, C-X8-C-X2-C motif"/>
    <property type="match status" value="1"/>
</dbReference>
<dbReference type="GO" id="GO:0010497">
    <property type="term" value="P:plasmodesmata-mediated intercellular transport"/>
    <property type="evidence" value="ECO:0007669"/>
    <property type="project" value="TreeGrafter"/>
</dbReference>
<dbReference type="InterPro" id="IPR038408">
    <property type="entry name" value="GNK2_sf"/>
</dbReference>
<evidence type="ECO:0000259" key="10">
    <source>
        <dbReference type="PROSITE" id="PS51473"/>
    </source>
</evidence>
<proteinExistence type="inferred from homology"/>
<protein>
    <recommendedName>
        <fullName evidence="10">Gnk2-homologous domain-containing protein</fullName>
    </recommendedName>
</protein>
<evidence type="ECO:0000256" key="4">
    <source>
        <dbReference type="ARBA" id="ARBA00022737"/>
    </source>
</evidence>
<dbReference type="GO" id="GO:0005886">
    <property type="term" value="C:plasma membrane"/>
    <property type="evidence" value="ECO:0007669"/>
    <property type="project" value="UniProtKB-SubCell"/>
</dbReference>
<keyword evidence="12" id="KW-1185">Reference proteome</keyword>
<keyword evidence="3" id="KW-0732">Signal</keyword>
<evidence type="ECO:0000256" key="8">
    <source>
        <dbReference type="ARBA" id="ARBA00038393"/>
    </source>
</evidence>
<name>A0A7J0GKV9_9ERIC</name>
<keyword evidence="9" id="KW-0472">Membrane</keyword>
<sequence length="238" mass="26061">MNKLRFPGSSSAGMTSATMNATNCVTRLPEKSKSFCGTNAPVRVHLSGCYMRYKGEGFQTSRSNEVLSVTWRLELQHKTCSESKAVLGGFKKVRDGAFGAVESGVVDGDGFCVLSYETMHVMAQCEGNLRGCECGECVNKAVHIARDECGASLSGEVYLDSCFMSYSYYERGIIPTNSKQDYGRRINASGKLIAIVVGGAVALVFAFIFLYFCRSFRKKSDAHDPHSSDVELYCFVVE</sequence>
<dbReference type="InterPro" id="IPR051378">
    <property type="entry name" value="Cell2Cell_Antifungal"/>
</dbReference>
<keyword evidence="5" id="KW-0965">Cell junction</keyword>
<dbReference type="CDD" id="cd23509">
    <property type="entry name" value="Gnk2-like"/>
    <property type="match status" value="1"/>
</dbReference>
<feature type="domain" description="Gnk2-homologous" evidence="10">
    <location>
        <begin position="72"/>
        <end position="171"/>
    </location>
</feature>
<dbReference type="PANTHER" id="PTHR32080">
    <property type="entry name" value="ANTIFUNGAL PROTEIN GINKBILOBIN-2-LIKE"/>
    <property type="match status" value="1"/>
</dbReference>
<evidence type="ECO:0000313" key="12">
    <source>
        <dbReference type="Proteomes" id="UP000585474"/>
    </source>
</evidence>
<dbReference type="Proteomes" id="UP000585474">
    <property type="component" value="Unassembled WGS sequence"/>
</dbReference>
<evidence type="ECO:0000256" key="9">
    <source>
        <dbReference type="SAM" id="Phobius"/>
    </source>
</evidence>
<dbReference type="AlphaFoldDB" id="A0A7J0GKV9"/>
<evidence type="ECO:0000256" key="3">
    <source>
        <dbReference type="ARBA" id="ARBA00022729"/>
    </source>
</evidence>
<reference evidence="11 12" key="1">
    <citation type="submission" date="2019-07" db="EMBL/GenBank/DDBJ databases">
        <title>De Novo Assembly of kiwifruit Actinidia rufa.</title>
        <authorList>
            <person name="Sugita-Konishi S."/>
            <person name="Sato K."/>
            <person name="Mori E."/>
            <person name="Abe Y."/>
            <person name="Kisaki G."/>
            <person name="Hamano K."/>
            <person name="Suezawa K."/>
            <person name="Otani M."/>
            <person name="Fukuda T."/>
            <person name="Manabe T."/>
            <person name="Gomi K."/>
            <person name="Tabuchi M."/>
            <person name="Akimitsu K."/>
            <person name="Kataoka I."/>
        </authorList>
    </citation>
    <scope>NUCLEOTIDE SEQUENCE [LARGE SCALE GENOMIC DNA]</scope>
    <source>
        <strain evidence="12">cv. Fuchu</strain>
    </source>
</reference>
<keyword evidence="9" id="KW-0812">Transmembrane</keyword>
<comment type="similarity">
    <text evidence="8">Belongs to the cysteine-rich repeat secretory protein family. Plasmodesmata-located proteins (PDLD) subfamily.</text>
</comment>
<dbReference type="GO" id="GO:0046739">
    <property type="term" value="P:transport of virus in multicellular host"/>
    <property type="evidence" value="ECO:0007669"/>
    <property type="project" value="TreeGrafter"/>
</dbReference>
<evidence type="ECO:0000256" key="6">
    <source>
        <dbReference type="ARBA" id="ARBA00023157"/>
    </source>
</evidence>
<dbReference type="PANTHER" id="PTHR32080:SF6">
    <property type="entry name" value="PLASMODESMATA-LOCATED PROTEIN 4"/>
    <property type="match status" value="1"/>
</dbReference>
<keyword evidence="2" id="KW-0945">Host-virus interaction</keyword>
<evidence type="ECO:0000313" key="11">
    <source>
        <dbReference type="EMBL" id="GFZ11378.1"/>
    </source>
</evidence>
<dbReference type="OrthoDB" id="1715309at2759"/>
<evidence type="ECO:0000256" key="1">
    <source>
        <dbReference type="ARBA" id="ARBA00004251"/>
    </source>
</evidence>
<feature type="transmembrane region" description="Helical" evidence="9">
    <location>
        <begin position="192"/>
        <end position="213"/>
    </location>
</feature>